<dbReference type="Pfam" id="PF04082">
    <property type="entry name" value="Fungal_trans"/>
    <property type="match status" value="1"/>
</dbReference>
<dbReference type="AlphaFoldDB" id="A0A423VX22"/>
<keyword evidence="5" id="KW-0804">Transcription</keyword>
<dbReference type="PANTHER" id="PTHR47338">
    <property type="entry name" value="ZN(II)2CYS6 TRANSCRIPTION FACTOR (EUROFUNG)-RELATED"/>
    <property type="match status" value="1"/>
</dbReference>
<evidence type="ECO:0000313" key="9">
    <source>
        <dbReference type="Proteomes" id="UP000284375"/>
    </source>
</evidence>
<keyword evidence="3" id="KW-0805">Transcription regulation</keyword>
<protein>
    <recommendedName>
        <fullName evidence="7">Xylanolytic transcriptional activator regulatory domain-containing protein</fullName>
    </recommendedName>
</protein>
<comment type="subcellular location">
    <subcellularLocation>
        <location evidence="1">Nucleus</location>
    </subcellularLocation>
</comment>
<evidence type="ECO:0000256" key="5">
    <source>
        <dbReference type="ARBA" id="ARBA00023163"/>
    </source>
</evidence>
<dbReference type="CDD" id="cd12148">
    <property type="entry name" value="fungal_TF_MHR"/>
    <property type="match status" value="1"/>
</dbReference>
<dbReference type="GO" id="GO:0003677">
    <property type="term" value="F:DNA binding"/>
    <property type="evidence" value="ECO:0007669"/>
    <property type="project" value="UniProtKB-KW"/>
</dbReference>
<dbReference type="OrthoDB" id="3037908at2759"/>
<comment type="caution">
    <text evidence="8">The sequence shown here is derived from an EMBL/GenBank/DDBJ whole genome shotgun (WGS) entry which is preliminary data.</text>
</comment>
<gene>
    <name evidence="8" type="ORF">VSDG_05258</name>
</gene>
<name>A0A423VX22_CYTCH</name>
<accession>A0A423VX22</accession>
<dbReference type="EMBL" id="LJZO01000023">
    <property type="protein sequence ID" value="ROV95633.1"/>
    <property type="molecule type" value="Genomic_DNA"/>
</dbReference>
<evidence type="ECO:0000256" key="2">
    <source>
        <dbReference type="ARBA" id="ARBA00022723"/>
    </source>
</evidence>
<evidence type="ECO:0000256" key="1">
    <source>
        <dbReference type="ARBA" id="ARBA00004123"/>
    </source>
</evidence>
<evidence type="ECO:0000313" key="8">
    <source>
        <dbReference type="EMBL" id="ROV95633.1"/>
    </source>
</evidence>
<dbReference type="Proteomes" id="UP000284375">
    <property type="component" value="Unassembled WGS sequence"/>
</dbReference>
<dbReference type="GO" id="GO:0006351">
    <property type="term" value="P:DNA-templated transcription"/>
    <property type="evidence" value="ECO:0007669"/>
    <property type="project" value="InterPro"/>
</dbReference>
<keyword evidence="6" id="KW-0539">Nucleus</keyword>
<sequence>MPTNQETQGSPSAHETMLADTDMSDVIKGDLNQLYFDRVHSVIPIIHQGRYLSWSRQDHLDESDSHGCLQLAMWALAASASAHLQNMRESLYTLARSRLEALDESEDLVGSATLEQAQAWLLLTHYEFRYMHFRRAWITAGRAFRIIQLFKLHEVERFTDPDLSMTSPEVWVEMEERRRTFWVCTRLPAPELNFQHSRPVLGVFLSESMNSSDEMILAPLAEVVIIITLAWRTLSLKRRFPTDHFEGIEGPAERWTRYSWFYEMIQRRRALLSIPSSSAELFDHMRLFTNLLVNAAVIWIHEAMEDQGQTECTSLMNEQMLLEPLKAVCEIASLTKPLTQSSFFKAHIFAPMMIYIAAKFLRIHAAQITCTGTGGPLLTTEITTEKLEDLTKALQVLQNGNNLAMNYLEFVESDCFEKLSLSGTTQAVFLHGELDESEDLSFMNVLHTF</sequence>
<dbReference type="PANTHER" id="PTHR47338:SF3">
    <property type="entry name" value="C6 FINGER DOMAIN TRANSCRIPTION FACTOR DBAA-RELATED"/>
    <property type="match status" value="1"/>
</dbReference>
<evidence type="ECO:0000256" key="6">
    <source>
        <dbReference type="ARBA" id="ARBA00023242"/>
    </source>
</evidence>
<organism evidence="8 9">
    <name type="scientific">Cytospora chrysosperma</name>
    <name type="common">Cytospora canker fungus</name>
    <name type="synonym">Sphaeria chrysosperma</name>
    <dbReference type="NCBI Taxonomy" id="252740"/>
    <lineage>
        <taxon>Eukaryota</taxon>
        <taxon>Fungi</taxon>
        <taxon>Dikarya</taxon>
        <taxon>Ascomycota</taxon>
        <taxon>Pezizomycotina</taxon>
        <taxon>Sordariomycetes</taxon>
        <taxon>Sordariomycetidae</taxon>
        <taxon>Diaporthales</taxon>
        <taxon>Cytosporaceae</taxon>
        <taxon>Cytospora</taxon>
    </lineage>
</organism>
<dbReference type="STRING" id="252740.A0A423VX22"/>
<evidence type="ECO:0000256" key="3">
    <source>
        <dbReference type="ARBA" id="ARBA00023015"/>
    </source>
</evidence>
<keyword evidence="9" id="KW-1185">Reference proteome</keyword>
<dbReference type="GO" id="GO:0008270">
    <property type="term" value="F:zinc ion binding"/>
    <property type="evidence" value="ECO:0007669"/>
    <property type="project" value="InterPro"/>
</dbReference>
<dbReference type="InterPro" id="IPR007219">
    <property type="entry name" value="XnlR_reg_dom"/>
</dbReference>
<keyword evidence="2" id="KW-0479">Metal-binding</keyword>
<dbReference type="InterPro" id="IPR050815">
    <property type="entry name" value="TF_fung"/>
</dbReference>
<keyword evidence="4" id="KW-0238">DNA-binding</keyword>
<reference evidence="8 9" key="1">
    <citation type="submission" date="2015-09" db="EMBL/GenBank/DDBJ databases">
        <title>Host preference determinants of Valsa canker pathogens revealed by comparative genomics.</title>
        <authorList>
            <person name="Yin Z."/>
            <person name="Huang L."/>
        </authorList>
    </citation>
    <scope>NUCLEOTIDE SEQUENCE [LARGE SCALE GENOMIC DNA]</scope>
    <source>
        <strain evidence="8 9">YSFL</strain>
    </source>
</reference>
<feature type="domain" description="Xylanolytic transcriptional activator regulatory" evidence="7">
    <location>
        <begin position="33"/>
        <end position="184"/>
    </location>
</feature>
<proteinExistence type="predicted"/>
<dbReference type="GO" id="GO:0000981">
    <property type="term" value="F:DNA-binding transcription factor activity, RNA polymerase II-specific"/>
    <property type="evidence" value="ECO:0007669"/>
    <property type="project" value="InterPro"/>
</dbReference>
<evidence type="ECO:0000259" key="7">
    <source>
        <dbReference type="Pfam" id="PF04082"/>
    </source>
</evidence>
<dbReference type="GO" id="GO:0005634">
    <property type="term" value="C:nucleus"/>
    <property type="evidence" value="ECO:0007669"/>
    <property type="project" value="UniProtKB-SubCell"/>
</dbReference>
<evidence type="ECO:0000256" key="4">
    <source>
        <dbReference type="ARBA" id="ARBA00023125"/>
    </source>
</evidence>